<dbReference type="GO" id="GO:0005634">
    <property type="term" value="C:nucleus"/>
    <property type="evidence" value="ECO:0007669"/>
    <property type="project" value="TreeGrafter"/>
</dbReference>
<dbReference type="PROSITE" id="PS51192">
    <property type="entry name" value="HELICASE_ATP_BIND_1"/>
    <property type="match status" value="1"/>
</dbReference>
<proteinExistence type="predicted"/>
<dbReference type="InterPro" id="IPR014001">
    <property type="entry name" value="Helicase_ATP-bd"/>
</dbReference>
<dbReference type="InterPro" id="IPR050628">
    <property type="entry name" value="SNF2_RAD54_helicase_TF"/>
</dbReference>
<dbReference type="OrthoDB" id="4751at2759"/>
<feature type="compositionally biased region" description="Low complexity" evidence="6">
    <location>
        <begin position="41"/>
        <end position="65"/>
    </location>
</feature>
<dbReference type="PROSITE" id="PS51194">
    <property type="entry name" value="HELICASE_CTER"/>
    <property type="match status" value="1"/>
</dbReference>
<dbReference type="GO" id="GO:0005524">
    <property type="term" value="F:ATP binding"/>
    <property type="evidence" value="ECO:0007669"/>
    <property type="project" value="UniProtKB-KW"/>
</dbReference>
<dbReference type="EMBL" id="NBIV01000310">
    <property type="protein sequence ID" value="PXF40334.1"/>
    <property type="molecule type" value="Genomic_DNA"/>
</dbReference>
<comment type="caution">
    <text evidence="10">The sequence shown here is derived from an EMBL/GenBank/DDBJ whole genome shotgun (WGS) entry which is preliminary data.</text>
</comment>
<keyword evidence="11" id="KW-1185">Reference proteome</keyword>
<dbReference type="GO" id="GO:0004386">
    <property type="term" value="F:helicase activity"/>
    <property type="evidence" value="ECO:0007669"/>
    <property type="project" value="UniProtKB-KW"/>
</dbReference>
<feature type="domain" description="Helicase C-terminal" evidence="9">
    <location>
        <begin position="774"/>
        <end position="928"/>
    </location>
</feature>
<dbReference type="AlphaFoldDB" id="A0A2V3IE44"/>
<keyword evidence="4" id="KW-0067">ATP-binding</keyword>
<dbReference type="GO" id="GO:0008094">
    <property type="term" value="F:ATP-dependent activity, acting on DNA"/>
    <property type="evidence" value="ECO:0007669"/>
    <property type="project" value="TreeGrafter"/>
</dbReference>
<feature type="region of interest" description="Disordered" evidence="6">
    <location>
        <begin position="38"/>
        <end position="126"/>
    </location>
</feature>
<dbReference type="InterPro" id="IPR001650">
    <property type="entry name" value="Helicase_C-like"/>
</dbReference>
<evidence type="ECO:0000256" key="1">
    <source>
        <dbReference type="ARBA" id="ARBA00022741"/>
    </source>
</evidence>
<gene>
    <name evidence="10" type="ORF">BWQ96_09955</name>
</gene>
<sequence>MPDPNDDVLDLIDDDGGHISCISPPVFQISSDSECDKTRLAHPATAAPTAPTVTPARKPLLPSLFDDSDSEEESPLVAIHRDSTNSRSSNDSDEETLLKPSAITARLGPRATPTPKRCSAAPLILPPSAQPIAPPLQLVHSLRHFKQPSPSGDQAHAEEQPSSSCPTRPSALASPVQDASPPQEISVGQASAVKQEPDTINQQDLQEILNTNEHCSEAKAEKETPPEMRVMLLKHQRQALAWMVEREEPDKPPGHPRGGILADDQGFGKTLSTIALIMHNKPPVTEGTHGAANLVVTPTSVLHQWAAEIRERIEPEFRPRVLVYHGLNRQKFAADLHLFDVVITSYGVLSSEFPKVLQRDEKRNPLICRPPGRLYQIKWYRVILDEAQAIKNFRSERFHAAMDLKTVHKWSLTGTPIQNTLDDIYSQFLFLGYQVVESYREWKHKFKNPLEGSFRIGNRRRDILFKKFQTMLGVVLLRRAKIDKINGKPIIQLPPRTVTVRQLKFTKTEQEYYHGVELWTVRRMNNAEFMENQFAFTYVVLLRLRQACNHPALCEWESGSKFKFSDEELDVVDIRMTTKCLFRKLPSEVQERLYVALGPEATSEHAQQCPICMDIITAGGTVTKCGHIFCTSDFEKWISTNDTCPFCRGSLSCEDDYMSLDSVRKEVHALERRRRRENQKEAEDEVVQPEKECKEEIQLVFSGKRPSEESVDIEPDFKKARTDDEGWSVSSSSSYDGKQDLGYSSDEGEIRESKKDMKKDVSSRSTKIKAFIEDYRNLMETTNDKVLCYSQWTRMLDLVEIALNEEGYEFVRLDGTMTLNARQAAIQLFRTRTKCRLFLISLNAGSTGLNLTIANHVFLLDSWWNPAVEDQAIDRVHRIGQTKDVTVTKYKIENTVEDKILQIQDRKRQIIDGALGVEGLKTMGRRRLTMRDLMWMFSDVAENVAQRAMLENNESTAAMAQDVLDFARSFNYSNGGR</sequence>
<dbReference type="Gene3D" id="3.40.50.10810">
    <property type="entry name" value="Tandem AAA-ATPase domain"/>
    <property type="match status" value="1"/>
</dbReference>
<evidence type="ECO:0000259" key="9">
    <source>
        <dbReference type="PROSITE" id="PS51194"/>
    </source>
</evidence>
<feature type="domain" description="Helicase ATP-binding" evidence="8">
    <location>
        <begin position="250"/>
        <end position="434"/>
    </location>
</feature>
<dbReference type="InterPro" id="IPR013083">
    <property type="entry name" value="Znf_RING/FYVE/PHD"/>
</dbReference>
<feature type="region of interest" description="Disordered" evidence="6">
    <location>
        <begin position="145"/>
        <end position="196"/>
    </location>
</feature>
<protein>
    <submittedName>
        <fullName evidence="10">Helicase-like transcription factor CHR28</fullName>
    </submittedName>
</protein>
<dbReference type="InterPro" id="IPR049730">
    <property type="entry name" value="SNF2/RAD54-like_C"/>
</dbReference>
<keyword evidence="2" id="KW-0378">Hydrolase</keyword>
<dbReference type="InterPro" id="IPR038718">
    <property type="entry name" value="SNF2-like_sf"/>
</dbReference>
<keyword evidence="5" id="KW-0862">Zinc</keyword>
<evidence type="ECO:0000256" key="6">
    <source>
        <dbReference type="SAM" id="MobiDB-lite"/>
    </source>
</evidence>
<dbReference type="Pfam" id="PF13923">
    <property type="entry name" value="zf-C3HC4_2"/>
    <property type="match status" value="1"/>
</dbReference>
<dbReference type="Gene3D" id="3.40.50.300">
    <property type="entry name" value="P-loop containing nucleotide triphosphate hydrolases"/>
    <property type="match status" value="1"/>
</dbReference>
<dbReference type="Gene3D" id="3.30.40.10">
    <property type="entry name" value="Zinc/RING finger domain, C3HC4 (zinc finger)"/>
    <property type="match status" value="1"/>
</dbReference>
<dbReference type="SUPFAM" id="SSF57850">
    <property type="entry name" value="RING/U-box"/>
    <property type="match status" value="1"/>
</dbReference>
<keyword evidence="1" id="KW-0547">Nucleotide-binding</keyword>
<evidence type="ECO:0000256" key="2">
    <source>
        <dbReference type="ARBA" id="ARBA00022801"/>
    </source>
</evidence>
<dbReference type="Pfam" id="PF00176">
    <property type="entry name" value="SNF2-rel_dom"/>
    <property type="match status" value="1"/>
</dbReference>
<evidence type="ECO:0000256" key="3">
    <source>
        <dbReference type="ARBA" id="ARBA00022806"/>
    </source>
</evidence>
<evidence type="ECO:0000256" key="5">
    <source>
        <dbReference type="PROSITE-ProRule" id="PRU00175"/>
    </source>
</evidence>
<feature type="region of interest" description="Disordered" evidence="6">
    <location>
        <begin position="722"/>
        <end position="759"/>
    </location>
</feature>
<dbReference type="Pfam" id="PF00271">
    <property type="entry name" value="Helicase_C"/>
    <property type="match status" value="1"/>
</dbReference>
<dbReference type="PROSITE" id="PS50089">
    <property type="entry name" value="ZF_RING_2"/>
    <property type="match status" value="1"/>
</dbReference>
<keyword evidence="5" id="KW-0863">Zinc-finger</keyword>
<dbReference type="CDD" id="cd18008">
    <property type="entry name" value="DEXDc_SHPRH-like"/>
    <property type="match status" value="1"/>
</dbReference>
<feature type="domain" description="RING-type" evidence="7">
    <location>
        <begin position="609"/>
        <end position="648"/>
    </location>
</feature>
<dbReference type="InterPro" id="IPR027417">
    <property type="entry name" value="P-loop_NTPase"/>
</dbReference>
<dbReference type="CDD" id="cd18793">
    <property type="entry name" value="SF2_C_SNF"/>
    <property type="match status" value="1"/>
</dbReference>
<dbReference type="SUPFAM" id="SSF52540">
    <property type="entry name" value="P-loop containing nucleoside triphosphate hydrolases"/>
    <property type="match status" value="2"/>
</dbReference>
<dbReference type="SMART" id="SM00490">
    <property type="entry name" value="HELICc"/>
    <property type="match status" value="1"/>
</dbReference>
<evidence type="ECO:0000259" key="8">
    <source>
        <dbReference type="PROSITE" id="PS51192"/>
    </source>
</evidence>
<dbReference type="GO" id="GO:0008270">
    <property type="term" value="F:zinc ion binding"/>
    <property type="evidence" value="ECO:0007669"/>
    <property type="project" value="UniProtKB-KW"/>
</dbReference>
<dbReference type="PANTHER" id="PTHR45626:SF16">
    <property type="entry name" value="ATP-DEPENDENT HELICASE ULS1"/>
    <property type="match status" value="1"/>
</dbReference>
<dbReference type="PANTHER" id="PTHR45626">
    <property type="entry name" value="TRANSCRIPTION TERMINATION FACTOR 2-RELATED"/>
    <property type="match status" value="1"/>
</dbReference>
<dbReference type="InterPro" id="IPR001841">
    <property type="entry name" value="Znf_RING"/>
</dbReference>
<organism evidence="10 11">
    <name type="scientific">Gracilariopsis chorda</name>
    <dbReference type="NCBI Taxonomy" id="448386"/>
    <lineage>
        <taxon>Eukaryota</taxon>
        <taxon>Rhodophyta</taxon>
        <taxon>Florideophyceae</taxon>
        <taxon>Rhodymeniophycidae</taxon>
        <taxon>Gracilariales</taxon>
        <taxon>Gracilariaceae</taxon>
        <taxon>Gracilariopsis</taxon>
    </lineage>
</organism>
<keyword evidence="3 10" id="KW-0347">Helicase</keyword>
<evidence type="ECO:0000313" key="10">
    <source>
        <dbReference type="EMBL" id="PXF40334.1"/>
    </source>
</evidence>
<reference evidence="10 11" key="1">
    <citation type="journal article" date="2018" name="Mol. Biol. Evol.">
        <title>Analysis of the draft genome of the red seaweed Gracilariopsis chorda provides insights into genome size evolution in Rhodophyta.</title>
        <authorList>
            <person name="Lee J."/>
            <person name="Yang E.C."/>
            <person name="Graf L."/>
            <person name="Yang J.H."/>
            <person name="Qiu H."/>
            <person name="Zel Zion U."/>
            <person name="Chan C.X."/>
            <person name="Stephens T.G."/>
            <person name="Weber A.P.M."/>
            <person name="Boo G.H."/>
            <person name="Boo S.M."/>
            <person name="Kim K.M."/>
            <person name="Shin Y."/>
            <person name="Jung M."/>
            <person name="Lee S.J."/>
            <person name="Yim H.S."/>
            <person name="Lee J.H."/>
            <person name="Bhattacharya D."/>
            <person name="Yoon H.S."/>
        </authorList>
    </citation>
    <scope>NUCLEOTIDE SEQUENCE [LARGE SCALE GENOMIC DNA]</scope>
    <source>
        <strain evidence="10 11">SKKU-2015</strain>
        <tissue evidence="10">Whole body</tissue>
    </source>
</reference>
<dbReference type="GO" id="GO:0016787">
    <property type="term" value="F:hydrolase activity"/>
    <property type="evidence" value="ECO:0007669"/>
    <property type="project" value="UniProtKB-KW"/>
</dbReference>
<dbReference type="Proteomes" id="UP000247409">
    <property type="component" value="Unassembled WGS sequence"/>
</dbReference>
<evidence type="ECO:0000313" key="11">
    <source>
        <dbReference type="Proteomes" id="UP000247409"/>
    </source>
</evidence>
<dbReference type="SMART" id="SM00487">
    <property type="entry name" value="DEXDc"/>
    <property type="match status" value="1"/>
</dbReference>
<accession>A0A2V3IE44</accession>
<keyword evidence="5" id="KW-0479">Metal-binding</keyword>
<dbReference type="GO" id="GO:0006281">
    <property type="term" value="P:DNA repair"/>
    <property type="evidence" value="ECO:0007669"/>
    <property type="project" value="TreeGrafter"/>
</dbReference>
<dbReference type="SMART" id="SM00184">
    <property type="entry name" value="RING"/>
    <property type="match status" value="1"/>
</dbReference>
<name>A0A2V3IE44_9FLOR</name>
<evidence type="ECO:0000256" key="4">
    <source>
        <dbReference type="ARBA" id="ARBA00022840"/>
    </source>
</evidence>
<dbReference type="STRING" id="448386.A0A2V3IE44"/>
<feature type="compositionally biased region" description="Basic and acidic residues" evidence="6">
    <location>
        <begin position="748"/>
        <end position="759"/>
    </location>
</feature>
<evidence type="ECO:0000259" key="7">
    <source>
        <dbReference type="PROSITE" id="PS50089"/>
    </source>
</evidence>
<dbReference type="InterPro" id="IPR000330">
    <property type="entry name" value="SNF2_N"/>
</dbReference>